<gene>
    <name evidence="1" type="ORF">PACLA_8A032164</name>
</gene>
<dbReference type="PANTHER" id="PTHR47510">
    <property type="entry name" value="REVERSE TRANSCRIPTASE DOMAIN-CONTAINING PROTEIN"/>
    <property type="match status" value="1"/>
</dbReference>
<proteinExistence type="predicted"/>
<dbReference type="PANTHER" id="PTHR47510:SF3">
    <property type="entry name" value="ENDO_EXONUCLEASE_PHOSPHATASE DOMAIN-CONTAINING PROTEIN"/>
    <property type="match status" value="1"/>
</dbReference>
<sequence>MEIRNMKNFDDKKFVEDLLNQHWEYVYFFADNPNTMWEIWKKLFEEVLNKHAPIQQKKIRSKKVPWITSEIKKLINKRDRSKRKAIIKNLEADWLVYKQTRNKVNIEMKKAKKDYYSKRIAGQKQNPKEAWKTINNLLGRQNKPTKVNELSISGNNLTNSEDIAEGFNEFFSNIGPDLASKIDTSNHNFQEYIKKPKSEFTVFESIATNKVYYLLRGLSSTKATGIDKISSKILKLAAPAISSSLTYF</sequence>
<reference evidence="1" key="1">
    <citation type="submission" date="2020-04" db="EMBL/GenBank/DDBJ databases">
        <authorList>
            <person name="Alioto T."/>
            <person name="Alioto T."/>
            <person name="Gomez Garrido J."/>
        </authorList>
    </citation>
    <scope>NUCLEOTIDE SEQUENCE</scope>
    <source>
        <strain evidence="1">A484AB</strain>
    </source>
</reference>
<accession>A0A6S7JLD2</accession>
<comment type="caution">
    <text evidence="1">The sequence shown here is derived from an EMBL/GenBank/DDBJ whole genome shotgun (WGS) entry which is preliminary data.</text>
</comment>
<dbReference type="OrthoDB" id="410381at2759"/>
<dbReference type="EMBL" id="CACRXK020009522">
    <property type="protein sequence ID" value="CAB4017382.1"/>
    <property type="molecule type" value="Genomic_DNA"/>
</dbReference>
<evidence type="ECO:0000313" key="1">
    <source>
        <dbReference type="EMBL" id="CAB4017382.1"/>
    </source>
</evidence>
<name>A0A6S7JLD2_PARCT</name>
<dbReference type="Proteomes" id="UP001152795">
    <property type="component" value="Unassembled WGS sequence"/>
</dbReference>
<keyword evidence="2" id="KW-1185">Reference proteome</keyword>
<dbReference type="AlphaFoldDB" id="A0A6S7JLD2"/>
<evidence type="ECO:0000313" key="2">
    <source>
        <dbReference type="Proteomes" id="UP001152795"/>
    </source>
</evidence>
<protein>
    <submittedName>
        <fullName evidence="1">Uncharacterized protein</fullName>
    </submittedName>
</protein>
<organism evidence="1 2">
    <name type="scientific">Paramuricea clavata</name>
    <name type="common">Red gorgonian</name>
    <name type="synonym">Violescent sea-whip</name>
    <dbReference type="NCBI Taxonomy" id="317549"/>
    <lineage>
        <taxon>Eukaryota</taxon>
        <taxon>Metazoa</taxon>
        <taxon>Cnidaria</taxon>
        <taxon>Anthozoa</taxon>
        <taxon>Octocorallia</taxon>
        <taxon>Malacalcyonacea</taxon>
        <taxon>Plexauridae</taxon>
        <taxon>Paramuricea</taxon>
    </lineage>
</organism>